<evidence type="ECO:0008006" key="2">
    <source>
        <dbReference type="Google" id="ProtNLM"/>
    </source>
</evidence>
<sequence>MKNTLQAALLISCTLLFFTNAHAGEEEKKFSIGLGTYGFTVDYTDSAYVNREFGGLAINATFAANDNIAIRGAMYSLEADNEDYNVYDGTDSSGYDLTIIAGTGLATEGFKIYGGLGIFNDTWSKPGYNDAEFSGLQFVGGLGYNWEVISLELSFGVREADEYQFNADVAAAVSAGLIVSVRL</sequence>
<accession>A0A3B0ZDC8</accession>
<protein>
    <recommendedName>
        <fullName evidence="2">Outer membrane protein beta-barrel domain-containing protein</fullName>
    </recommendedName>
</protein>
<proteinExistence type="predicted"/>
<dbReference type="AlphaFoldDB" id="A0A3B0ZDC8"/>
<reference evidence="1" key="1">
    <citation type="submission" date="2018-06" db="EMBL/GenBank/DDBJ databases">
        <authorList>
            <person name="Zhirakovskaya E."/>
        </authorList>
    </citation>
    <scope>NUCLEOTIDE SEQUENCE</scope>
</reference>
<name>A0A3B0ZDC8_9ZZZZ</name>
<evidence type="ECO:0000313" key="1">
    <source>
        <dbReference type="EMBL" id="VAW85457.1"/>
    </source>
</evidence>
<dbReference type="EMBL" id="UOFP01000095">
    <property type="protein sequence ID" value="VAW85457.1"/>
    <property type="molecule type" value="Genomic_DNA"/>
</dbReference>
<gene>
    <name evidence="1" type="ORF">MNBD_GAMMA18-1861</name>
</gene>
<organism evidence="1">
    <name type="scientific">hydrothermal vent metagenome</name>
    <dbReference type="NCBI Taxonomy" id="652676"/>
    <lineage>
        <taxon>unclassified sequences</taxon>
        <taxon>metagenomes</taxon>
        <taxon>ecological metagenomes</taxon>
    </lineage>
</organism>